<dbReference type="GO" id="GO:0003941">
    <property type="term" value="F:L-serine ammonia-lyase activity"/>
    <property type="evidence" value="ECO:0007669"/>
    <property type="project" value="InterPro"/>
</dbReference>
<dbReference type="Pfam" id="PF03313">
    <property type="entry name" value="SDH_alpha"/>
    <property type="match status" value="1"/>
</dbReference>
<evidence type="ECO:0000256" key="7">
    <source>
        <dbReference type="ARBA" id="ARBA00023014"/>
    </source>
</evidence>
<comment type="cofactor">
    <cofactor evidence="1">
        <name>[4Fe-4S] cluster</name>
        <dbReference type="ChEBI" id="CHEBI:49883"/>
    </cofactor>
</comment>
<feature type="region of interest" description="Disordered" evidence="9">
    <location>
        <begin position="319"/>
        <end position="369"/>
    </location>
</feature>
<protein>
    <submittedName>
        <fullName evidence="12">Serine dehydratase alpha chain-domain-containing protein</fullName>
    </submittedName>
</protein>
<dbReference type="EMBL" id="JARKIF010000014">
    <property type="protein sequence ID" value="KAJ7623403.1"/>
    <property type="molecule type" value="Genomic_DNA"/>
</dbReference>
<dbReference type="Pfam" id="PF03315">
    <property type="entry name" value="SDH_beta"/>
    <property type="match status" value="1"/>
</dbReference>
<organism evidence="12 13">
    <name type="scientific">Roridomyces roridus</name>
    <dbReference type="NCBI Taxonomy" id="1738132"/>
    <lineage>
        <taxon>Eukaryota</taxon>
        <taxon>Fungi</taxon>
        <taxon>Dikarya</taxon>
        <taxon>Basidiomycota</taxon>
        <taxon>Agaricomycotina</taxon>
        <taxon>Agaricomycetes</taxon>
        <taxon>Agaricomycetidae</taxon>
        <taxon>Agaricales</taxon>
        <taxon>Marasmiineae</taxon>
        <taxon>Mycenaceae</taxon>
        <taxon>Roridomyces</taxon>
    </lineage>
</organism>
<accession>A0AAD7FJY7</accession>
<dbReference type="GO" id="GO:0046872">
    <property type="term" value="F:metal ion binding"/>
    <property type="evidence" value="ECO:0007669"/>
    <property type="project" value="UniProtKB-KW"/>
</dbReference>
<keyword evidence="6" id="KW-0408">Iron</keyword>
<dbReference type="InterPro" id="IPR029009">
    <property type="entry name" value="ASB_dom_sf"/>
</dbReference>
<dbReference type="GO" id="GO:0051539">
    <property type="term" value="F:4 iron, 4 sulfur cluster binding"/>
    <property type="evidence" value="ECO:0007669"/>
    <property type="project" value="UniProtKB-KW"/>
</dbReference>
<evidence type="ECO:0000256" key="6">
    <source>
        <dbReference type="ARBA" id="ARBA00023004"/>
    </source>
</evidence>
<evidence type="ECO:0000256" key="3">
    <source>
        <dbReference type="ARBA" id="ARBA00022432"/>
    </source>
</evidence>
<keyword evidence="7" id="KW-0411">Iron-sulfur</keyword>
<evidence type="ECO:0000256" key="4">
    <source>
        <dbReference type="ARBA" id="ARBA00022485"/>
    </source>
</evidence>
<keyword evidence="5" id="KW-0479">Metal-binding</keyword>
<dbReference type="InterPro" id="IPR005131">
    <property type="entry name" value="Ser_deHydtase_bsu"/>
</dbReference>
<dbReference type="PANTHER" id="PTHR30182:SF1">
    <property type="entry name" value="L-SERINE DEHYDRATASE 1"/>
    <property type="match status" value="1"/>
</dbReference>
<evidence type="ECO:0000256" key="9">
    <source>
        <dbReference type="SAM" id="MobiDB-lite"/>
    </source>
</evidence>
<feature type="domain" description="Serine dehydratase beta chain" evidence="11">
    <location>
        <begin position="32"/>
        <end position="168"/>
    </location>
</feature>
<dbReference type="AlphaFoldDB" id="A0AAD7FJY7"/>
<evidence type="ECO:0000256" key="8">
    <source>
        <dbReference type="ARBA" id="ARBA00023239"/>
    </source>
</evidence>
<name>A0AAD7FJY7_9AGAR</name>
<keyword evidence="8" id="KW-0456">Lyase</keyword>
<feature type="domain" description="Serine dehydratase-like alpha subunit" evidence="10">
    <location>
        <begin position="231"/>
        <end position="570"/>
    </location>
</feature>
<reference evidence="12" key="1">
    <citation type="submission" date="2023-03" db="EMBL/GenBank/DDBJ databases">
        <title>Massive genome expansion in bonnet fungi (Mycena s.s.) driven by repeated elements and novel gene families across ecological guilds.</title>
        <authorList>
            <consortium name="Lawrence Berkeley National Laboratory"/>
            <person name="Harder C.B."/>
            <person name="Miyauchi S."/>
            <person name="Viragh M."/>
            <person name="Kuo A."/>
            <person name="Thoen E."/>
            <person name="Andreopoulos B."/>
            <person name="Lu D."/>
            <person name="Skrede I."/>
            <person name="Drula E."/>
            <person name="Henrissat B."/>
            <person name="Morin E."/>
            <person name="Kohler A."/>
            <person name="Barry K."/>
            <person name="LaButti K."/>
            <person name="Morin E."/>
            <person name="Salamov A."/>
            <person name="Lipzen A."/>
            <person name="Mereny Z."/>
            <person name="Hegedus B."/>
            <person name="Baldrian P."/>
            <person name="Stursova M."/>
            <person name="Weitz H."/>
            <person name="Taylor A."/>
            <person name="Grigoriev I.V."/>
            <person name="Nagy L.G."/>
            <person name="Martin F."/>
            <person name="Kauserud H."/>
        </authorList>
    </citation>
    <scope>NUCLEOTIDE SEQUENCE</scope>
    <source>
        <strain evidence="12">9284</strain>
    </source>
</reference>
<gene>
    <name evidence="12" type="ORF">FB45DRAFT_925552</name>
</gene>
<dbReference type="PANTHER" id="PTHR30182">
    <property type="entry name" value="L-SERINE DEHYDRATASE"/>
    <property type="match status" value="1"/>
</dbReference>
<comment type="caution">
    <text evidence="12">The sequence shown here is derived from an EMBL/GenBank/DDBJ whole genome shotgun (WGS) entry which is preliminary data.</text>
</comment>
<keyword evidence="3" id="KW-0312">Gluconeogenesis</keyword>
<sequence>MLALRAHSRAFLLALGRRPLSGSALPEHAVISTFDLFSIGVGPSSSHTVGPMRAGRIFCADLKELDLLEKGSHHTPQAVLLGLEGNDPQTIDPGTIPSRYETIVKGKSLLLAGYHRIPYDMDRDMLWRWDQVLEAHPNGMRFSVFDEEGGLLATNEYFSVGGGFVSNSKTKVDENLFYKGVDKKAVHGARLHQAHTDADSNPLAAVEEPNQETSIPYPFSSGNSLLELTKKHNMTIAQIVWDNEKSFGYSDDEIHSKITKIWSVMDDCIRAGVSSTETTLPGRLGLRRRAPMLYRRLMRGYFALVQAVSTPELQLQRGIRSSRQGSAGWRPDTAIDDPEGTAKAALPKHGDSAIDPNSPTALRPALSRRPTRVVGSFEHSVLPMPPRKTVIPAMDFLSCYAIAVNEVNAAGGRIVTSPTNGAAGVIPAFVSDDPEKSVVTFLLTASAIGMLFKRGSTISAAEGGCQAEVGVACSMASAGFAACMGASPETVLQAAEIGIEHNLGLTCDPIDGLVQVPCIERNSLGAVKAITAAQLSLASDGVYSVTLDEAIEAMRLTAADMSVKYKETSLSTSVKIPLTVPAC</sequence>
<proteinExistence type="predicted"/>
<evidence type="ECO:0000259" key="11">
    <source>
        <dbReference type="Pfam" id="PF03315"/>
    </source>
</evidence>
<dbReference type="Gene3D" id="3.30.1330.90">
    <property type="entry name" value="D-3-phosphoglycerate dehydrogenase, domain 3"/>
    <property type="match status" value="1"/>
</dbReference>
<keyword evidence="13" id="KW-1185">Reference proteome</keyword>
<evidence type="ECO:0000256" key="1">
    <source>
        <dbReference type="ARBA" id="ARBA00001966"/>
    </source>
</evidence>
<dbReference type="InterPro" id="IPR005130">
    <property type="entry name" value="Ser_deHydtase-like_asu"/>
</dbReference>
<comment type="pathway">
    <text evidence="2">Carbohydrate biosynthesis; gluconeogenesis.</text>
</comment>
<evidence type="ECO:0000256" key="2">
    <source>
        <dbReference type="ARBA" id="ARBA00004742"/>
    </source>
</evidence>
<evidence type="ECO:0000313" key="13">
    <source>
        <dbReference type="Proteomes" id="UP001221142"/>
    </source>
</evidence>
<evidence type="ECO:0000313" key="12">
    <source>
        <dbReference type="EMBL" id="KAJ7623403.1"/>
    </source>
</evidence>
<evidence type="ECO:0000256" key="5">
    <source>
        <dbReference type="ARBA" id="ARBA00022723"/>
    </source>
</evidence>
<dbReference type="InterPro" id="IPR051318">
    <property type="entry name" value="Fe-S_L-Ser"/>
</dbReference>
<dbReference type="SUPFAM" id="SSF143548">
    <property type="entry name" value="Serine metabolism enzymes domain"/>
    <property type="match status" value="1"/>
</dbReference>
<dbReference type="GO" id="GO:0006094">
    <property type="term" value="P:gluconeogenesis"/>
    <property type="evidence" value="ECO:0007669"/>
    <property type="project" value="UniProtKB-KW"/>
</dbReference>
<evidence type="ECO:0000259" key="10">
    <source>
        <dbReference type="Pfam" id="PF03313"/>
    </source>
</evidence>
<dbReference type="Proteomes" id="UP001221142">
    <property type="component" value="Unassembled WGS sequence"/>
</dbReference>
<keyword evidence="4" id="KW-0004">4Fe-4S</keyword>